<dbReference type="Proteomes" id="UP000243924">
    <property type="component" value="Chromosome I"/>
</dbReference>
<proteinExistence type="predicted"/>
<name>A0A1H2FES7_9GAMM</name>
<evidence type="ECO:0000313" key="2">
    <source>
        <dbReference type="Proteomes" id="UP000243924"/>
    </source>
</evidence>
<evidence type="ECO:0000313" key="1">
    <source>
        <dbReference type="EMBL" id="SDU05799.1"/>
    </source>
</evidence>
<reference evidence="2" key="1">
    <citation type="submission" date="2016-10" db="EMBL/GenBank/DDBJ databases">
        <authorList>
            <person name="Varghese N."/>
            <person name="Submissions S."/>
        </authorList>
    </citation>
    <scope>NUCLEOTIDE SEQUENCE [LARGE SCALE GENOMIC DNA]</scope>
    <source>
        <strain evidence="2">CECT 8338</strain>
    </source>
</reference>
<dbReference type="EMBL" id="LT629787">
    <property type="protein sequence ID" value="SDU05799.1"/>
    <property type="molecule type" value="Genomic_DNA"/>
</dbReference>
<dbReference type="RefSeq" id="WP_092385639.1">
    <property type="nucleotide sequence ID" value="NZ_LT629787.1"/>
</dbReference>
<dbReference type="AlphaFoldDB" id="A0A1H2FES7"/>
<accession>A0A1H2FES7</accession>
<gene>
    <name evidence="1" type="ORF">SAMN05216210_1500</name>
</gene>
<sequence length="86" mass="8683">MCRTDPTSCQSVSFHDYAGYGLMAAAVLESVARPDGRAADDGIGHGPDADVSAHGGAVFRKTVQDGGSSLDADVAMQVADAAANND</sequence>
<organism evidence="1 2">
    <name type="scientific">Halopseudomonas salegens</name>
    <dbReference type="NCBI Taxonomy" id="1434072"/>
    <lineage>
        <taxon>Bacteria</taxon>
        <taxon>Pseudomonadati</taxon>
        <taxon>Pseudomonadota</taxon>
        <taxon>Gammaproteobacteria</taxon>
        <taxon>Pseudomonadales</taxon>
        <taxon>Pseudomonadaceae</taxon>
        <taxon>Halopseudomonas</taxon>
    </lineage>
</organism>
<keyword evidence="2" id="KW-1185">Reference proteome</keyword>
<dbReference type="STRING" id="1434072.SAMN05216210_1500"/>
<protein>
    <submittedName>
        <fullName evidence="1">Uncharacterized protein</fullName>
    </submittedName>
</protein>